<dbReference type="InterPro" id="IPR014031">
    <property type="entry name" value="Ketoacyl_synth_C"/>
</dbReference>
<dbReference type="PANTHER" id="PTHR43775:SF37">
    <property type="entry name" value="SI:DKEY-61P9.11"/>
    <property type="match status" value="1"/>
</dbReference>
<accession>A0A2P7SFC8</accession>
<dbReference type="Pfam" id="PF16197">
    <property type="entry name" value="KAsynt_C_assoc"/>
    <property type="match status" value="1"/>
</dbReference>
<dbReference type="Gene3D" id="3.30.70.3290">
    <property type="match status" value="1"/>
</dbReference>
<gene>
    <name evidence="11" type="ORF">C7I84_10780</name>
</gene>
<feature type="region of interest" description="N-terminal hotdog fold" evidence="7">
    <location>
        <begin position="872"/>
        <end position="1008"/>
    </location>
</feature>
<dbReference type="Pfam" id="PF00698">
    <property type="entry name" value="Acyl_transf_1"/>
    <property type="match status" value="1"/>
</dbReference>
<dbReference type="InterPro" id="IPR042104">
    <property type="entry name" value="PKS_dehydratase_sf"/>
</dbReference>
<dbReference type="SUPFAM" id="SSF50129">
    <property type="entry name" value="GroES-like"/>
    <property type="match status" value="1"/>
</dbReference>
<dbReference type="Gene3D" id="3.40.47.10">
    <property type="match status" value="1"/>
</dbReference>
<proteinExistence type="predicted"/>
<dbReference type="InterPro" id="IPR020841">
    <property type="entry name" value="PKS_Beta-ketoAc_synthase_dom"/>
</dbReference>
<dbReference type="InterPro" id="IPR016036">
    <property type="entry name" value="Malonyl_transacylase_ACP-bd"/>
</dbReference>
<keyword evidence="3" id="KW-0808">Transferase</keyword>
<feature type="region of interest" description="C-terminal hotdog fold" evidence="7">
    <location>
        <begin position="1020"/>
        <end position="1167"/>
    </location>
</feature>
<feature type="active site" description="Proton donor; for dehydratase activity" evidence="7">
    <location>
        <position position="1082"/>
    </location>
</feature>
<evidence type="ECO:0000259" key="9">
    <source>
        <dbReference type="PROSITE" id="PS52004"/>
    </source>
</evidence>
<dbReference type="SUPFAM" id="SSF52151">
    <property type="entry name" value="FabD/lysophospholipase-like"/>
    <property type="match status" value="1"/>
</dbReference>
<dbReference type="PROSITE" id="PS52019">
    <property type="entry name" value="PKS_MFAS_DH"/>
    <property type="match status" value="1"/>
</dbReference>
<dbReference type="InterPro" id="IPR013149">
    <property type="entry name" value="ADH-like_C"/>
</dbReference>
<dbReference type="GO" id="GO:0031177">
    <property type="term" value="F:phosphopantetheine binding"/>
    <property type="evidence" value="ECO:0007669"/>
    <property type="project" value="InterPro"/>
</dbReference>
<dbReference type="InterPro" id="IPR050091">
    <property type="entry name" value="PKS_NRPS_Biosynth_Enz"/>
</dbReference>
<dbReference type="SUPFAM" id="SSF55048">
    <property type="entry name" value="Probable ACP-binding domain of malonyl-CoA ACP transacylase"/>
    <property type="match status" value="1"/>
</dbReference>
<evidence type="ECO:0000313" key="12">
    <source>
        <dbReference type="Proteomes" id="UP000241229"/>
    </source>
</evidence>
<dbReference type="FunFam" id="3.40.50.720:FF:000209">
    <property type="entry name" value="Polyketide synthase Pks12"/>
    <property type="match status" value="1"/>
</dbReference>
<evidence type="ECO:0000313" key="11">
    <source>
        <dbReference type="EMBL" id="PSJ61167.1"/>
    </source>
</evidence>
<dbReference type="PROSITE" id="PS00606">
    <property type="entry name" value="KS3_1"/>
    <property type="match status" value="1"/>
</dbReference>
<dbReference type="SUPFAM" id="SSF51735">
    <property type="entry name" value="NAD(P)-binding Rossmann-fold domains"/>
    <property type="match status" value="2"/>
</dbReference>
<dbReference type="Gene3D" id="3.90.180.10">
    <property type="entry name" value="Medium-chain alcohol dehydrogenases, catalytic domain"/>
    <property type="match status" value="1"/>
</dbReference>
<dbReference type="InterPro" id="IPR013968">
    <property type="entry name" value="PKS_KR"/>
</dbReference>
<dbReference type="Gene3D" id="3.40.366.10">
    <property type="entry name" value="Malonyl-Coenzyme A Acyl Carrier Protein, domain 2"/>
    <property type="match status" value="1"/>
</dbReference>
<dbReference type="InterPro" id="IPR049552">
    <property type="entry name" value="PKS_DH_N"/>
</dbReference>
<dbReference type="InterPro" id="IPR014030">
    <property type="entry name" value="Ketoacyl_synth_N"/>
</dbReference>
<comment type="caution">
    <text evidence="11">The sequence shown here is derived from an EMBL/GenBank/DDBJ whole genome shotgun (WGS) entry which is preliminary data.</text>
</comment>
<feature type="domain" description="Carrier" evidence="8">
    <location>
        <begin position="2380"/>
        <end position="2454"/>
    </location>
</feature>
<dbReference type="PROSITE" id="PS52004">
    <property type="entry name" value="KS3_2"/>
    <property type="match status" value="1"/>
</dbReference>
<dbReference type="InterPro" id="IPR014043">
    <property type="entry name" value="Acyl_transferase_dom"/>
</dbReference>
<dbReference type="PROSITE" id="PS50075">
    <property type="entry name" value="CARRIER"/>
    <property type="match status" value="1"/>
</dbReference>
<dbReference type="CDD" id="cd05274">
    <property type="entry name" value="KR_FAS_SDR_x"/>
    <property type="match status" value="1"/>
</dbReference>
<dbReference type="Gene3D" id="3.10.129.110">
    <property type="entry name" value="Polyketide synthase dehydratase"/>
    <property type="match status" value="1"/>
</dbReference>
<dbReference type="InterPro" id="IPR018201">
    <property type="entry name" value="Ketoacyl_synth_AS"/>
</dbReference>
<dbReference type="Pfam" id="PF08659">
    <property type="entry name" value="KR"/>
    <property type="match status" value="1"/>
</dbReference>
<keyword evidence="6" id="KW-0012">Acyltransferase</keyword>
<dbReference type="InterPro" id="IPR020843">
    <property type="entry name" value="ER"/>
</dbReference>
<dbReference type="InterPro" id="IPR001227">
    <property type="entry name" value="Ac_transferase_dom_sf"/>
</dbReference>
<protein>
    <submittedName>
        <fullName evidence="11">Beta-ketoacyl synthase</fullName>
    </submittedName>
</protein>
<evidence type="ECO:0000256" key="7">
    <source>
        <dbReference type="PROSITE-ProRule" id="PRU01363"/>
    </source>
</evidence>
<dbReference type="OrthoDB" id="9778690at2"/>
<evidence type="ECO:0000259" key="10">
    <source>
        <dbReference type="PROSITE" id="PS52019"/>
    </source>
</evidence>
<dbReference type="GO" id="GO:0004312">
    <property type="term" value="F:fatty acid synthase activity"/>
    <property type="evidence" value="ECO:0007669"/>
    <property type="project" value="TreeGrafter"/>
</dbReference>
<evidence type="ECO:0000256" key="6">
    <source>
        <dbReference type="ARBA" id="ARBA00023315"/>
    </source>
</evidence>
<dbReference type="Proteomes" id="UP000241229">
    <property type="component" value="Unassembled WGS sequence"/>
</dbReference>
<dbReference type="InterPro" id="IPR009081">
    <property type="entry name" value="PP-bd_ACP"/>
</dbReference>
<name>A0A2P7SFC8_9HYPH</name>
<organism evidence="11 12">
    <name type="scientific">Kumtagia ephedrae</name>
    <dbReference type="NCBI Taxonomy" id="2116701"/>
    <lineage>
        <taxon>Bacteria</taxon>
        <taxon>Pseudomonadati</taxon>
        <taxon>Pseudomonadota</taxon>
        <taxon>Alphaproteobacteria</taxon>
        <taxon>Hyphomicrobiales</taxon>
        <taxon>Phyllobacteriaceae</taxon>
        <taxon>Kumtagia</taxon>
    </lineage>
</organism>
<evidence type="ECO:0000256" key="4">
    <source>
        <dbReference type="ARBA" id="ARBA00022857"/>
    </source>
</evidence>
<dbReference type="RefSeq" id="WP_106772172.1">
    <property type="nucleotide sequence ID" value="NZ_PXYK01000008.1"/>
</dbReference>
<dbReference type="InterPro" id="IPR016039">
    <property type="entry name" value="Thiolase-like"/>
</dbReference>
<feature type="active site" description="Proton acceptor; for dehydratase activity" evidence="7">
    <location>
        <position position="918"/>
    </location>
</feature>
<dbReference type="SMART" id="SM00825">
    <property type="entry name" value="PKS_KS"/>
    <property type="match status" value="1"/>
</dbReference>
<dbReference type="InterPro" id="IPR049551">
    <property type="entry name" value="PKS_DH_C"/>
</dbReference>
<dbReference type="Pfam" id="PF02801">
    <property type="entry name" value="Ketoacyl-synt_C"/>
    <property type="match status" value="1"/>
</dbReference>
<dbReference type="PROSITE" id="PS00012">
    <property type="entry name" value="PHOSPHOPANTETHEINE"/>
    <property type="match status" value="1"/>
</dbReference>
<dbReference type="InterPro" id="IPR011032">
    <property type="entry name" value="GroES-like_sf"/>
</dbReference>
<dbReference type="InterPro" id="IPR016035">
    <property type="entry name" value="Acyl_Trfase/lysoPLipase"/>
</dbReference>
<dbReference type="PROSITE" id="PS01162">
    <property type="entry name" value="QOR_ZETA_CRYSTAL"/>
    <property type="match status" value="1"/>
</dbReference>
<dbReference type="PANTHER" id="PTHR43775">
    <property type="entry name" value="FATTY ACID SYNTHASE"/>
    <property type="match status" value="1"/>
</dbReference>
<evidence type="ECO:0000256" key="5">
    <source>
        <dbReference type="ARBA" id="ARBA00023268"/>
    </source>
</evidence>
<dbReference type="CDD" id="cd05195">
    <property type="entry name" value="enoyl_red"/>
    <property type="match status" value="1"/>
</dbReference>
<dbReference type="SUPFAM" id="SSF47336">
    <property type="entry name" value="ACP-like"/>
    <property type="match status" value="1"/>
</dbReference>
<dbReference type="InterPro" id="IPR013154">
    <property type="entry name" value="ADH-like_N"/>
</dbReference>
<evidence type="ECO:0000256" key="3">
    <source>
        <dbReference type="ARBA" id="ARBA00022679"/>
    </source>
</evidence>
<feature type="domain" description="Ketosynthase family 3 (KS3)" evidence="9">
    <location>
        <begin position="1"/>
        <end position="422"/>
    </location>
</feature>
<sequence length="2489" mass="265088">MSVEIIGRAVLAPGANTPEQLFELLRQRRCMITQVPADRWDQSRYWHPEIGTRGKTYTFAAGIIDNCFSFDAGVFGLSQREAQLMDPQQRMILQLTWRALESANLDFTDLRSQRVGVYIGASALDHGNLIVEDPAAAGPHFMTGNTLSIVSNRISHVFGLNGPSLTVDTACSSSLVALDLAMKALEDGEVDTAIVGGVNALTHPLAFVGFAQARMLSPEGLCRAYDNDGIGYVRAEGGAVVILRRSDTALAEGDRSYARVLASGVNSAGRTNGISLPSQQAQAQLLRSLYEGNGIDPNRLAFIEGHGTGTKVGDPAEVWSIGTVIGASRRAPIPIGSIKTNIGHTEPASGLLGLMKAMLALEHNFFPASLHFDTPNESVDFKALNVHVAGEPIELLHGKHARLAGVNSFGFGGTNAHVIISDPHDGPVRDKPEAGGKVFLASAHTASALEALLKSHRARLKDVATHERRPLVAATGANRARLKHRFVAVGDDPETIVRALDARLRDRNAKEGVQAEAVQDDARIAFVFSGNGSQWAGMAIDAYRRNTAFRDRFNVIHALFQVRAQISLIDLLLDPELDTKLRDTKIGQPLLFAIQAALADVLGLLGVKPAAVYGHSVGEVAAAYVSGAISLVDAVSVVAKRSYHQDRLAGSGGMAAVQLAPDDAMAFFRRHGLDQITVAAVNAKGSVSVSGPTEQIAALRDVMRAERVVGQVLDINYPFHHPLIEIAKDDFLEDMSQIALRTSQVPFISTVTGGVLSGNSLDPAYWWSNVREPVHFVQATHTAIDLGCTLFVEIGPRPILTSYLKDTIKDRSVAAAAIGSLLREDNAADPVSTTFARVIANGGAFDRRKAFGTRNARVELPSLPFEPIDMRHEFTSDAIDLYGRLDTPHTLAGWRIDRSGGSWKNHVDAHLFPDLAEHVVDGQPILPGSAFLDIAISAASQFLETEQVEISNLEIFRPLELSDSHLRELSTTISGDTGDIEIRSRDRLSSDDWTVHAIARCHRLPAGRPKPVPARKRAQKEPIAGAVAYETARHFGLDYGPTFQLLREASRIGEDRIDVALDLPAAPRNPHVTYNLHPVSVDAAFHGLVAVFGDISGEARGAPYIPVRFGCTRLYGAGGTLTRAVIDIRRVSAGSIKADFTFFDKSGEIAAVIEDCRFKRTYLRQQKPLDDVTYHQALVPSRVPPFQPAAEMPAKPGPFFEAGDDQGDGSSQMIEAAIYRASFEIARKASRNTGILAAVALPGDADFQCFLANCLYLLESVDLARREDGDWRIETDCSLPAVAEIVGAVYRDRPDRIAEIVAVNDVHLEAMDRLDRLHAGPVERLDEASTRPNVLSDTTIDTLRAHSPASAARVKMITSALRKALRGGGEVRPVRRIVELGTVSRSVTANLARLAAETGAAFVAVESRDTAFAELSIAFEAAPLVTIARPSDVVQIGLADIVISAADHAFALMSGDDAGRTIEALFGPATQLMICAPAPSTFADFAFGLSDGWFDRGKSIEFPVGQLASAEDWQSLLRLLPLEASAVTQHGLAEGPVVTVEAAARGTIALPAWPAERQPALVVHHGDAAFESRPPFASIRLLGDAEADRQAFSSALAGLDPAARNVIYVPAAVEGDDSDWLAKSVMQVAMVAQALQVGDAAAKKRLAVLLGSPAGKSPDGATPLSARDEGLRSYLRVLRNEVEAIDLHSVDLSGCDGGPAVGLEKTLALMTGDSDNREWAIDPDTGNAQELRIVPGPASGGQSGTHDFTAATVRQAVASQVASIVWQTATPSMPGPDEVLIAVAATGLNFRDVMWAMGMLPEEALEDGFAGPTIGMECAGHVLAIGAGVKDLAVGEAVMAVAPAAFSTHVCVKRSGVARLPAGIDPIAGATLPVAFLTAYYAVVELARIRAGETILIHGGAGGVGLAALQVAKARGATVIATAGSVEKRRLLETLGADHVFNSRTLTFVEDVLAATGQKGVDIVLNSLFSEAMERSLSLLKPFGRFLELGKRDFYADTKIGLRPFRRNISYFGIDADQLLNAQPELSASLLAELSALFEKGDLTPLPYRAFRHDEIVSAFRLMQGSGHIGKIVVKAPVPGEDAVLVAPRAGLRADPAGVHLVLGGIGGFGLATAHWLVEKGARKIALCSRRGVADDDTTAAIAKWAAQGVKTSLHACDITDEAAVTGMLEAVRASGPLKTVVHAAMVLDDALIENLTEERVRAVVAPKARAAAIFDRLTRQDALDHFILFSSATTLVGNPGQANYVAANGYLEGLARARRHAGRPALAVGFGAISDTGFLARNSDVNDLLSKRIGKTGMSAAQALAYVDAYVGRDPGTVEAAVIAIAEIDMGMARHLKTVAAPLFEVVARSAKTQSAGGDGDRIDLVWLVQGKTQEEGEQLIFQLVATEIATILRIPATEISPLKIIKDVGLDSLMAMELGMSFRQKTGFEMPLSSVTQSTTVGDVARKLYLKVTEHAGTGMADDKAANVTVVDHLATRHTTLAKAGSQ</sequence>
<dbReference type="SMART" id="SM00826">
    <property type="entry name" value="PKS_DH"/>
    <property type="match status" value="1"/>
</dbReference>
<dbReference type="InterPro" id="IPR032821">
    <property type="entry name" value="PKS_assoc"/>
</dbReference>
<dbReference type="InterPro" id="IPR036291">
    <property type="entry name" value="NAD(P)-bd_dom_sf"/>
</dbReference>
<feature type="domain" description="PKS/mFAS DH" evidence="10">
    <location>
        <begin position="872"/>
        <end position="1167"/>
    </location>
</feature>
<dbReference type="GO" id="GO:0006633">
    <property type="term" value="P:fatty acid biosynthetic process"/>
    <property type="evidence" value="ECO:0007669"/>
    <property type="project" value="InterPro"/>
</dbReference>
<dbReference type="Pfam" id="PF00107">
    <property type="entry name" value="ADH_zinc_N"/>
    <property type="match status" value="1"/>
</dbReference>
<dbReference type="SUPFAM" id="SSF53901">
    <property type="entry name" value="Thiolase-like"/>
    <property type="match status" value="1"/>
</dbReference>
<dbReference type="InterPro" id="IPR057326">
    <property type="entry name" value="KR_dom"/>
</dbReference>
<evidence type="ECO:0000256" key="2">
    <source>
        <dbReference type="ARBA" id="ARBA00022553"/>
    </source>
</evidence>
<dbReference type="SMART" id="SM00822">
    <property type="entry name" value="PKS_KR"/>
    <property type="match status" value="1"/>
</dbReference>
<keyword evidence="2" id="KW-0597">Phosphoprotein</keyword>
<dbReference type="EMBL" id="PXYK01000008">
    <property type="protein sequence ID" value="PSJ61167.1"/>
    <property type="molecule type" value="Genomic_DNA"/>
</dbReference>
<keyword evidence="4" id="KW-0521">NADP</keyword>
<dbReference type="CDD" id="cd00833">
    <property type="entry name" value="PKS"/>
    <property type="match status" value="1"/>
</dbReference>
<dbReference type="SMART" id="SM00829">
    <property type="entry name" value="PKS_ER"/>
    <property type="match status" value="1"/>
</dbReference>
<dbReference type="InterPro" id="IPR049900">
    <property type="entry name" value="PKS_mFAS_DH"/>
</dbReference>
<dbReference type="SMART" id="SM00827">
    <property type="entry name" value="PKS_AT"/>
    <property type="match status" value="1"/>
</dbReference>
<dbReference type="InterPro" id="IPR020806">
    <property type="entry name" value="PKS_PP-bd"/>
</dbReference>
<dbReference type="InterPro" id="IPR036736">
    <property type="entry name" value="ACP-like_sf"/>
</dbReference>
<dbReference type="Pfam" id="PF00550">
    <property type="entry name" value="PP-binding"/>
    <property type="match status" value="1"/>
</dbReference>
<dbReference type="Pfam" id="PF08240">
    <property type="entry name" value="ADH_N"/>
    <property type="match status" value="1"/>
</dbReference>
<keyword evidence="1" id="KW-0596">Phosphopantetheine</keyword>
<keyword evidence="12" id="KW-1185">Reference proteome</keyword>
<keyword evidence="5" id="KW-0511">Multifunctional enzyme</keyword>
<dbReference type="Pfam" id="PF21089">
    <property type="entry name" value="PKS_DH_N"/>
    <property type="match status" value="1"/>
</dbReference>
<dbReference type="GO" id="GO:0016491">
    <property type="term" value="F:oxidoreductase activity"/>
    <property type="evidence" value="ECO:0007669"/>
    <property type="project" value="InterPro"/>
</dbReference>
<dbReference type="Pfam" id="PF00109">
    <property type="entry name" value="ketoacyl-synt"/>
    <property type="match status" value="1"/>
</dbReference>
<evidence type="ECO:0000259" key="8">
    <source>
        <dbReference type="PROSITE" id="PS50075"/>
    </source>
</evidence>
<dbReference type="GO" id="GO:0008270">
    <property type="term" value="F:zinc ion binding"/>
    <property type="evidence" value="ECO:0007669"/>
    <property type="project" value="InterPro"/>
</dbReference>
<dbReference type="Gene3D" id="1.10.1200.10">
    <property type="entry name" value="ACP-like"/>
    <property type="match status" value="1"/>
</dbReference>
<dbReference type="InterPro" id="IPR020807">
    <property type="entry name" value="PKS_DH"/>
</dbReference>
<dbReference type="SMART" id="SM00823">
    <property type="entry name" value="PKS_PP"/>
    <property type="match status" value="1"/>
</dbReference>
<reference evidence="11 12" key="1">
    <citation type="submission" date="2018-03" db="EMBL/GenBank/DDBJ databases">
        <title>The draft genome of Mesorhizobium sp. 6GN-30.</title>
        <authorList>
            <person name="Liu L."/>
            <person name="Li L."/>
            <person name="Wang T."/>
            <person name="Zhang X."/>
            <person name="Liang L."/>
        </authorList>
    </citation>
    <scope>NUCLEOTIDE SEQUENCE [LARGE SCALE GENOMIC DNA]</scope>
    <source>
        <strain evidence="11 12">6GN30</strain>
    </source>
</reference>
<dbReference type="InterPro" id="IPR002364">
    <property type="entry name" value="Quin_OxRdtase/zeta-crystal_CS"/>
</dbReference>
<dbReference type="GO" id="GO:0004315">
    <property type="term" value="F:3-oxoacyl-[acyl-carrier-protein] synthase activity"/>
    <property type="evidence" value="ECO:0007669"/>
    <property type="project" value="InterPro"/>
</dbReference>
<evidence type="ECO:0000256" key="1">
    <source>
        <dbReference type="ARBA" id="ARBA00022450"/>
    </source>
</evidence>
<dbReference type="InterPro" id="IPR006162">
    <property type="entry name" value="Ppantetheine_attach_site"/>
</dbReference>
<dbReference type="Pfam" id="PF14765">
    <property type="entry name" value="PS-DH"/>
    <property type="match status" value="1"/>
</dbReference>
<dbReference type="Gene3D" id="3.40.50.720">
    <property type="entry name" value="NAD(P)-binding Rossmann-like Domain"/>
    <property type="match status" value="2"/>
</dbReference>